<dbReference type="PROSITE" id="PS51257">
    <property type="entry name" value="PROKAR_LIPOPROTEIN"/>
    <property type="match status" value="1"/>
</dbReference>
<gene>
    <name evidence="1" type="ORF">SAMN05421770_104210</name>
</gene>
<organism evidence="1 2">
    <name type="scientific">Granulicella rosea</name>
    <dbReference type="NCBI Taxonomy" id="474952"/>
    <lineage>
        <taxon>Bacteria</taxon>
        <taxon>Pseudomonadati</taxon>
        <taxon>Acidobacteriota</taxon>
        <taxon>Terriglobia</taxon>
        <taxon>Terriglobales</taxon>
        <taxon>Acidobacteriaceae</taxon>
        <taxon>Granulicella</taxon>
    </lineage>
</organism>
<accession>A0A239JZW7</accession>
<evidence type="ECO:0000313" key="1">
    <source>
        <dbReference type="EMBL" id="SNT11018.1"/>
    </source>
</evidence>
<dbReference type="AlphaFoldDB" id="A0A239JZW7"/>
<dbReference type="EMBL" id="FZOU01000004">
    <property type="protein sequence ID" value="SNT11018.1"/>
    <property type="molecule type" value="Genomic_DNA"/>
</dbReference>
<protein>
    <submittedName>
        <fullName evidence="1">Uncharacterized protein</fullName>
    </submittedName>
</protein>
<keyword evidence="2" id="KW-1185">Reference proteome</keyword>
<proteinExistence type="predicted"/>
<name>A0A239JZW7_9BACT</name>
<dbReference type="Proteomes" id="UP000198356">
    <property type="component" value="Unassembled WGS sequence"/>
</dbReference>
<sequence length="79" mass="8705">MDDSRILLAHSPQGAIFACQCGAIHVTAGELAYSLSLEEFVIMLELHHQAIDTLEQHLVAVRELCRHPNPVSDDNTAIQ</sequence>
<reference evidence="1 2" key="1">
    <citation type="submission" date="2017-06" db="EMBL/GenBank/DDBJ databases">
        <authorList>
            <person name="Kim H.J."/>
            <person name="Triplett B.A."/>
        </authorList>
    </citation>
    <scope>NUCLEOTIDE SEQUENCE [LARGE SCALE GENOMIC DNA]</scope>
    <source>
        <strain evidence="1 2">DSM 18704</strain>
    </source>
</reference>
<evidence type="ECO:0000313" key="2">
    <source>
        <dbReference type="Proteomes" id="UP000198356"/>
    </source>
</evidence>
<dbReference type="RefSeq" id="WP_142988336.1">
    <property type="nucleotide sequence ID" value="NZ_FZOU01000004.1"/>
</dbReference>